<name>A0A916TRX6_9SPHN</name>
<keyword evidence="3" id="KW-1003">Cell membrane</keyword>
<comment type="subcellular location">
    <subcellularLocation>
        <location evidence="7">Cell inner membrane</location>
        <topology evidence="7">Multi-pass membrane protein</topology>
    </subcellularLocation>
    <subcellularLocation>
        <location evidence="1">Cell membrane</location>
        <topology evidence="1">Multi-pass membrane protein</topology>
    </subcellularLocation>
</comment>
<organism evidence="9 10">
    <name type="scientific">Novosphingobium endophyticum</name>
    <dbReference type="NCBI Taxonomy" id="1955250"/>
    <lineage>
        <taxon>Bacteria</taxon>
        <taxon>Pseudomonadati</taxon>
        <taxon>Pseudomonadota</taxon>
        <taxon>Alphaproteobacteria</taxon>
        <taxon>Sphingomonadales</taxon>
        <taxon>Sphingomonadaceae</taxon>
        <taxon>Novosphingobium</taxon>
    </lineage>
</organism>
<dbReference type="InterPro" id="IPR003416">
    <property type="entry name" value="MgtC/SapB/SrpB/YhiD_fam"/>
</dbReference>
<evidence type="ECO:0000256" key="6">
    <source>
        <dbReference type="ARBA" id="ARBA00023136"/>
    </source>
</evidence>
<proteinExistence type="inferred from homology"/>
<keyword evidence="10" id="KW-1185">Reference proteome</keyword>
<dbReference type="GO" id="GO:0005886">
    <property type="term" value="C:plasma membrane"/>
    <property type="evidence" value="ECO:0007669"/>
    <property type="project" value="UniProtKB-SubCell"/>
</dbReference>
<feature type="transmembrane region" description="Helical" evidence="7">
    <location>
        <begin position="79"/>
        <end position="97"/>
    </location>
</feature>
<evidence type="ECO:0000256" key="4">
    <source>
        <dbReference type="ARBA" id="ARBA00022692"/>
    </source>
</evidence>
<evidence type="ECO:0000256" key="2">
    <source>
        <dbReference type="ARBA" id="ARBA00009298"/>
    </source>
</evidence>
<evidence type="ECO:0000313" key="9">
    <source>
        <dbReference type="EMBL" id="GGC00114.1"/>
    </source>
</evidence>
<keyword evidence="5 7" id="KW-1133">Transmembrane helix</keyword>
<reference evidence="9" key="1">
    <citation type="journal article" date="2014" name="Int. J. Syst. Evol. Microbiol.">
        <title>Complete genome sequence of Corynebacterium casei LMG S-19264T (=DSM 44701T), isolated from a smear-ripened cheese.</title>
        <authorList>
            <consortium name="US DOE Joint Genome Institute (JGI-PGF)"/>
            <person name="Walter F."/>
            <person name="Albersmeier A."/>
            <person name="Kalinowski J."/>
            <person name="Ruckert C."/>
        </authorList>
    </citation>
    <scope>NUCLEOTIDE SEQUENCE</scope>
    <source>
        <strain evidence="9">CGMCC 1.15095</strain>
    </source>
</reference>
<feature type="domain" description="MgtC/SapB/SrpB/YhiD N-terminal" evidence="8">
    <location>
        <begin position="20"/>
        <end position="148"/>
    </location>
</feature>
<dbReference type="RefSeq" id="WP_188770728.1">
    <property type="nucleotide sequence ID" value="NZ_BMHK01000010.1"/>
</dbReference>
<evidence type="ECO:0000256" key="7">
    <source>
        <dbReference type="RuleBase" id="RU365041"/>
    </source>
</evidence>
<dbReference type="PRINTS" id="PR01837">
    <property type="entry name" value="MGTCSAPBPROT"/>
</dbReference>
<evidence type="ECO:0000259" key="8">
    <source>
        <dbReference type="Pfam" id="PF02308"/>
    </source>
</evidence>
<keyword evidence="6 7" id="KW-0472">Membrane</keyword>
<feature type="transmembrane region" description="Helical" evidence="7">
    <location>
        <begin position="47"/>
        <end position="67"/>
    </location>
</feature>
<reference evidence="9" key="2">
    <citation type="submission" date="2020-09" db="EMBL/GenBank/DDBJ databases">
        <authorList>
            <person name="Sun Q."/>
            <person name="Zhou Y."/>
        </authorList>
    </citation>
    <scope>NUCLEOTIDE SEQUENCE</scope>
    <source>
        <strain evidence="9">CGMCC 1.15095</strain>
    </source>
</reference>
<comment type="similarity">
    <text evidence="2 7">Belongs to the MgtC/SapB family.</text>
</comment>
<keyword evidence="7" id="KW-0997">Cell inner membrane</keyword>
<dbReference type="AlphaFoldDB" id="A0A916TRX6"/>
<feature type="transmembrane region" description="Helical" evidence="7">
    <location>
        <begin position="117"/>
        <end position="143"/>
    </location>
</feature>
<dbReference type="PANTHER" id="PTHR33778:SF1">
    <property type="entry name" value="MAGNESIUM TRANSPORTER YHID-RELATED"/>
    <property type="match status" value="1"/>
</dbReference>
<sequence>MELNPWMPFDAMGMDIAARLLTGTCVGMLLGIERELKGFDAGLRTHGFVALSAALMTVTALVLFYQLGGRDSRLDPLRVIEGMAAAIGIIAAGLIIVRGDNVKNLTSAAHIWLTATLGIASGAGLYPIVLVGAALALALLILVRIAEKRLPGRQNADE</sequence>
<protein>
    <recommendedName>
        <fullName evidence="7">Protein MgtC</fullName>
    </recommendedName>
</protein>
<gene>
    <name evidence="9" type="ORF">GCM10011494_18330</name>
</gene>
<keyword evidence="4 7" id="KW-0812">Transmembrane</keyword>
<dbReference type="EMBL" id="BMHK01000010">
    <property type="protein sequence ID" value="GGC00114.1"/>
    <property type="molecule type" value="Genomic_DNA"/>
</dbReference>
<evidence type="ECO:0000256" key="5">
    <source>
        <dbReference type="ARBA" id="ARBA00022989"/>
    </source>
</evidence>
<evidence type="ECO:0000256" key="1">
    <source>
        <dbReference type="ARBA" id="ARBA00004651"/>
    </source>
</evidence>
<accession>A0A916TRX6</accession>
<dbReference type="PANTHER" id="PTHR33778">
    <property type="entry name" value="PROTEIN MGTC"/>
    <property type="match status" value="1"/>
</dbReference>
<comment type="caution">
    <text evidence="9">The sequence shown here is derived from an EMBL/GenBank/DDBJ whole genome shotgun (WGS) entry which is preliminary data.</text>
</comment>
<dbReference type="Pfam" id="PF02308">
    <property type="entry name" value="MgtC"/>
    <property type="match status" value="1"/>
</dbReference>
<dbReference type="Proteomes" id="UP000608154">
    <property type="component" value="Unassembled WGS sequence"/>
</dbReference>
<evidence type="ECO:0000256" key="3">
    <source>
        <dbReference type="ARBA" id="ARBA00022475"/>
    </source>
</evidence>
<evidence type="ECO:0000313" key="10">
    <source>
        <dbReference type="Proteomes" id="UP000608154"/>
    </source>
</evidence>
<dbReference type="InterPro" id="IPR049177">
    <property type="entry name" value="MgtC_SapB_SrpB_YhiD_N"/>
</dbReference>